<dbReference type="EMBL" id="SOZI01000098">
    <property type="protein sequence ID" value="TNY19367.1"/>
    <property type="molecule type" value="Genomic_DNA"/>
</dbReference>
<evidence type="ECO:0000256" key="4">
    <source>
        <dbReference type="ARBA" id="ARBA00022989"/>
    </source>
</evidence>
<evidence type="ECO:0000256" key="7">
    <source>
        <dbReference type="SAM" id="Phobius"/>
    </source>
</evidence>
<feature type="transmembrane region" description="Helical" evidence="7">
    <location>
        <begin position="204"/>
        <end position="223"/>
    </location>
</feature>
<proteinExistence type="predicted"/>
<evidence type="ECO:0000256" key="3">
    <source>
        <dbReference type="ARBA" id="ARBA00022824"/>
    </source>
</evidence>
<name>A0A5C5FR50_9BASI</name>
<protein>
    <submittedName>
        <fullName evidence="8">Endoplasmic reticulum-based factor for assembly of V-ATPase-domain-containing protein</fullName>
    </submittedName>
</protein>
<evidence type="ECO:0000313" key="9">
    <source>
        <dbReference type="Proteomes" id="UP000311382"/>
    </source>
</evidence>
<sequence>MVLLQLTPALRTRLDALAPRLPLELRDRVASHLAPHGDDEAIQNPIPTSNEPKQPLAIADRVDETIPHQVLVDVSSWARGADLTDRDDFRLASLLRLTDVHAPPPAPRGKSPELLAILSSIQLEQDRRSYASLTSLLPAPHPSLVPLNDPYDSSSLRGPPKSPAEEWRDIRRELSAIVNVGASVAAVATAVWWVSFGYSYLERILLSFLGALAIAAIEAFLYYRFFTRLAHDPKVAKAGAKSKAANTPQRGATPRPRLPASGSKGAKQQ</sequence>
<dbReference type="GO" id="GO:0070072">
    <property type="term" value="P:vacuolar proton-transporting V-type ATPase complex assembly"/>
    <property type="evidence" value="ECO:0007669"/>
    <property type="project" value="InterPro"/>
</dbReference>
<feature type="region of interest" description="Disordered" evidence="6">
    <location>
        <begin position="237"/>
        <end position="269"/>
    </location>
</feature>
<evidence type="ECO:0000256" key="5">
    <source>
        <dbReference type="ARBA" id="ARBA00023136"/>
    </source>
</evidence>
<dbReference type="PANTHER" id="PTHR31394:SF1">
    <property type="entry name" value="TRANSMEMBRANE PROTEIN 199"/>
    <property type="match status" value="1"/>
</dbReference>
<evidence type="ECO:0000256" key="1">
    <source>
        <dbReference type="ARBA" id="ARBA00004477"/>
    </source>
</evidence>
<dbReference type="AlphaFoldDB" id="A0A5C5FR50"/>
<comment type="caution">
    <text evidence="8">The sequence shown here is derived from an EMBL/GenBank/DDBJ whole genome shotgun (WGS) entry which is preliminary data.</text>
</comment>
<keyword evidence="9" id="KW-1185">Reference proteome</keyword>
<feature type="transmembrane region" description="Helical" evidence="7">
    <location>
        <begin position="176"/>
        <end position="198"/>
    </location>
</feature>
<accession>A0A5C5FR50</accession>
<dbReference type="Proteomes" id="UP000311382">
    <property type="component" value="Unassembled WGS sequence"/>
</dbReference>
<organism evidence="8 9">
    <name type="scientific">Rhodotorula diobovata</name>
    <dbReference type="NCBI Taxonomy" id="5288"/>
    <lineage>
        <taxon>Eukaryota</taxon>
        <taxon>Fungi</taxon>
        <taxon>Dikarya</taxon>
        <taxon>Basidiomycota</taxon>
        <taxon>Pucciniomycotina</taxon>
        <taxon>Microbotryomycetes</taxon>
        <taxon>Sporidiobolales</taxon>
        <taxon>Sporidiobolaceae</taxon>
        <taxon>Rhodotorula</taxon>
    </lineage>
</organism>
<dbReference type="Pfam" id="PF11712">
    <property type="entry name" value="Vma12"/>
    <property type="match status" value="1"/>
</dbReference>
<dbReference type="InterPro" id="IPR021013">
    <property type="entry name" value="ATPase_Vma12"/>
</dbReference>
<evidence type="ECO:0000256" key="6">
    <source>
        <dbReference type="SAM" id="MobiDB-lite"/>
    </source>
</evidence>
<reference evidence="8 9" key="1">
    <citation type="submission" date="2019-03" db="EMBL/GenBank/DDBJ databases">
        <title>Rhodosporidium diobovatum UCD-FST 08-225 genome sequencing, assembly, and annotation.</title>
        <authorList>
            <person name="Fakankun I.U."/>
            <person name="Fristensky B."/>
            <person name="Levin D.B."/>
        </authorList>
    </citation>
    <scope>NUCLEOTIDE SEQUENCE [LARGE SCALE GENOMIC DNA]</scope>
    <source>
        <strain evidence="8 9">UCD-FST 08-225</strain>
    </source>
</reference>
<keyword evidence="4 7" id="KW-1133">Transmembrane helix</keyword>
<gene>
    <name evidence="8" type="ORF">DMC30DRAFT_366691</name>
</gene>
<evidence type="ECO:0000256" key="2">
    <source>
        <dbReference type="ARBA" id="ARBA00022692"/>
    </source>
</evidence>
<keyword evidence="5 7" id="KW-0472">Membrane</keyword>
<dbReference type="OrthoDB" id="19981at2759"/>
<evidence type="ECO:0000313" key="8">
    <source>
        <dbReference type="EMBL" id="TNY19367.1"/>
    </source>
</evidence>
<keyword evidence="2 7" id="KW-0812">Transmembrane</keyword>
<dbReference type="GO" id="GO:0005789">
    <property type="term" value="C:endoplasmic reticulum membrane"/>
    <property type="evidence" value="ECO:0007669"/>
    <property type="project" value="UniProtKB-SubCell"/>
</dbReference>
<dbReference type="PANTHER" id="PTHR31394">
    <property type="entry name" value="TRANSMEMBRANE PROTEIN 199"/>
    <property type="match status" value="1"/>
</dbReference>
<comment type="subcellular location">
    <subcellularLocation>
        <location evidence="1">Endoplasmic reticulum membrane</location>
        <topology evidence="1">Multi-pass membrane protein</topology>
    </subcellularLocation>
</comment>
<keyword evidence="3" id="KW-0256">Endoplasmic reticulum</keyword>